<accession>B4DAY2</accession>
<protein>
    <submittedName>
        <fullName evidence="2">Uncharacterized protein</fullName>
    </submittedName>
</protein>
<dbReference type="STRING" id="497964.CfE428DRAFT_6073"/>
<dbReference type="Gene3D" id="3.40.630.40">
    <property type="entry name" value="Zn-dependent exopeptidases"/>
    <property type="match status" value="1"/>
</dbReference>
<dbReference type="InParanoid" id="B4DAY2"/>
<feature type="region of interest" description="Disordered" evidence="1">
    <location>
        <begin position="205"/>
        <end position="229"/>
    </location>
</feature>
<keyword evidence="3" id="KW-1185">Reference proteome</keyword>
<dbReference type="SUPFAM" id="SSF53187">
    <property type="entry name" value="Zn-dependent exopeptidases"/>
    <property type="match status" value="1"/>
</dbReference>
<organism evidence="2 3">
    <name type="scientific">Chthoniobacter flavus Ellin428</name>
    <dbReference type="NCBI Taxonomy" id="497964"/>
    <lineage>
        <taxon>Bacteria</taxon>
        <taxon>Pseudomonadati</taxon>
        <taxon>Verrucomicrobiota</taxon>
        <taxon>Spartobacteria</taxon>
        <taxon>Chthoniobacterales</taxon>
        <taxon>Chthoniobacteraceae</taxon>
        <taxon>Chthoniobacter</taxon>
    </lineage>
</organism>
<gene>
    <name evidence="2" type="ORF">CfE428DRAFT_6073</name>
</gene>
<dbReference type="AlphaFoldDB" id="B4DAY2"/>
<reference evidence="2 3" key="1">
    <citation type="journal article" date="2011" name="J. Bacteriol.">
        <title>Genome sequence of Chthoniobacter flavus Ellin428, an aerobic heterotrophic soil bacterium.</title>
        <authorList>
            <person name="Kant R."/>
            <person name="van Passel M.W."/>
            <person name="Palva A."/>
            <person name="Lucas S."/>
            <person name="Lapidus A."/>
            <person name="Glavina Del Rio T."/>
            <person name="Dalin E."/>
            <person name="Tice H."/>
            <person name="Bruce D."/>
            <person name="Goodwin L."/>
            <person name="Pitluck S."/>
            <person name="Larimer F.W."/>
            <person name="Land M.L."/>
            <person name="Hauser L."/>
            <person name="Sangwan P."/>
            <person name="de Vos W.M."/>
            <person name="Janssen P.H."/>
            <person name="Smidt H."/>
        </authorList>
    </citation>
    <scope>NUCLEOTIDE SEQUENCE [LARGE SCALE GENOMIC DNA]</scope>
    <source>
        <strain evidence="2 3">Ellin428</strain>
    </source>
</reference>
<evidence type="ECO:0000313" key="2">
    <source>
        <dbReference type="EMBL" id="EDY16356.1"/>
    </source>
</evidence>
<sequence>MLDVPPVILPRPLLLLALLIAAVPAFAQRLSALAPQPDWSQLEAFQETITHDEFLRLLDHVYAPNGAAKGVIDVEADAAVIKKTLTPPTEFRLLFARDIASVKAAPRFWRTAAELGAPPEGQPLAGLKIALDPGHLGGKWAQMEERFYQIGESRPVTEGDMTLRVAKMLVPKLQALGAQVSMVRDSTEPVTNERPETLRDAAREELAKEGVTSPRETYNGMNDPGRGETVQSKSELLFYRISEIRKRADLVNTQLKPDLVVCLHFNAEGWGDPLHPDFVPRNHLHLIVNGCYSAGELHFDDQRFEMLQKLLSGTFVEDLAVSDQMAGAVSAATKLPPYAYTTGNAIRAAENPYIWARNLLANRLYHAPVVFLEPYVMNSEIIWERVQAGDYEGEQMLGGEPRPSIFREYADAVVEGLRDYYAKTRAAAVPK</sequence>
<evidence type="ECO:0000256" key="1">
    <source>
        <dbReference type="SAM" id="MobiDB-lite"/>
    </source>
</evidence>
<dbReference type="Proteomes" id="UP000005824">
    <property type="component" value="Unassembled WGS sequence"/>
</dbReference>
<evidence type="ECO:0000313" key="3">
    <source>
        <dbReference type="Proteomes" id="UP000005824"/>
    </source>
</evidence>
<name>B4DAY2_9BACT</name>
<proteinExistence type="predicted"/>
<dbReference type="EMBL" id="ABVL01000034">
    <property type="protein sequence ID" value="EDY16356.1"/>
    <property type="molecule type" value="Genomic_DNA"/>
</dbReference>
<dbReference type="eggNOG" id="COG0860">
    <property type="taxonomic scope" value="Bacteria"/>
</dbReference>
<comment type="caution">
    <text evidence="2">The sequence shown here is derived from an EMBL/GenBank/DDBJ whole genome shotgun (WGS) entry which is preliminary data.</text>
</comment>